<keyword evidence="3" id="KW-1185">Reference proteome</keyword>
<keyword evidence="1" id="KW-0732">Signal</keyword>
<dbReference type="Proteomes" id="UP000195440">
    <property type="component" value="Unassembled WGS sequence"/>
</dbReference>
<dbReference type="OrthoDB" id="6903763at2"/>
<feature type="chain" id="PRO_5013050969" description="DUF2790 domain-containing protein" evidence="1">
    <location>
        <begin position="19"/>
        <end position="83"/>
    </location>
</feature>
<feature type="signal peptide" evidence="1">
    <location>
        <begin position="1"/>
        <end position="18"/>
    </location>
</feature>
<dbReference type="AlphaFoldDB" id="A0A1Y3NZ61"/>
<name>A0A1Y3NZ61_9PSED</name>
<evidence type="ECO:0000313" key="3">
    <source>
        <dbReference type="Proteomes" id="UP000195440"/>
    </source>
</evidence>
<evidence type="ECO:0000313" key="2">
    <source>
        <dbReference type="EMBL" id="OUM72858.1"/>
    </source>
</evidence>
<dbReference type="EMBL" id="LOHF01000013">
    <property type="protein sequence ID" value="OUM72858.1"/>
    <property type="molecule type" value="Genomic_DNA"/>
</dbReference>
<sequence length="83" mass="9057">MKLLLVLFLSCIGSVAMADEAPQTAQAKVEPYRYSQDLDIAHVVGITDLPNACAVVPMQMTYDDSKGNRHIMEYHVLGSGCTN</sequence>
<evidence type="ECO:0008006" key="4">
    <source>
        <dbReference type="Google" id="ProtNLM"/>
    </source>
</evidence>
<reference evidence="2 3" key="1">
    <citation type="journal article" date="2017" name="Syst. Appl. Microbiol.">
        <title>Pseudomonas caspiana sp. nov., a citrus pathogen in the Pseudomonas syringae phylogenetic group.</title>
        <authorList>
            <person name="Busquets A."/>
            <person name="Gomila M."/>
            <person name="Beiki F."/>
            <person name="Mulet M."/>
            <person name="Rahimian H."/>
            <person name="Garcia-Valdes E."/>
            <person name="Lalucat J."/>
        </authorList>
    </citation>
    <scope>NUCLEOTIDE SEQUENCE [LARGE SCALE GENOMIC DNA]</scope>
    <source>
        <strain evidence="2 3">FBF102</strain>
    </source>
</reference>
<protein>
    <recommendedName>
        <fullName evidence="4">DUF2790 domain-containing protein</fullName>
    </recommendedName>
</protein>
<accession>A0A1Y3NZ61</accession>
<organism evidence="2 3">
    <name type="scientific">Pseudomonas caspiana</name>
    <dbReference type="NCBI Taxonomy" id="1451454"/>
    <lineage>
        <taxon>Bacteria</taxon>
        <taxon>Pseudomonadati</taxon>
        <taxon>Pseudomonadota</taxon>
        <taxon>Gammaproteobacteria</taxon>
        <taxon>Pseudomonadales</taxon>
        <taxon>Pseudomonadaceae</taxon>
        <taxon>Pseudomonas</taxon>
    </lineage>
</organism>
<dbReference type="Gene3D" id="2.30.140.50">
    <property type="entry name" value="Protein of unknown function DUF2790"/>
    <property type="match status" value="1"/>
</dbReference>
<evidence type="ECO:0000256" key="1">
    <source>
        <dbReference type="SAM" id="SignalP"/>
    </source>
</evidence>
<gene>
    <name evidence="2" type="ORF">AUC60_15850</name>
</gene>
<proteinExistence type="predicted"/>
<comment type="caution">
    <text evidence="2">The sequence shown here is derived from an EMBL/GenBank/DDBJ whole genome shotgun (WGS) entry which is preliminary data.</text>
</comment>
<dbReference type="RefSeq" id="WP_087269398.1">
    <property type="nucleotide sequence ID" value="NZ_JBJGBV010000014.1"/>
</dbReference>
<dbReference type="InterPro" id="IPR021245">
    <property type="entry name" value="DUF2790"/>
</dbReference>
<dbReference type="Pfam" id="PF10976">
    <property type="entry name" value="DUF2790"/>
    <property type="match status" value="1"/>
</dbReference>